<evidence type="ECO:0000256" key="5">
    <source>
        <dbReference type="ARBA" id="ARBA00023242"/>
    </source>
</evidence>
<keyword evidence="9" id="KW-1185">Reference proteome</keyword>
<dbReference type="GO" id="GO:0046983">
    <property type="term" value="F:protein dimerization activity"/>
    <property type="evidence" value="ECO:0007669"/>
    <property type="project" value="InterPro"/>
</dbReference>
<comment type="caution">
    <text evidence="8">The sequence shown here is derived from an EMBL/GenBank/DDBJ whole genome shotgun (WGS) entry which is preliminary data.</text>
</comment>
<dbReference type="PANTHER" id="PTHR46481">
    <property type="entry name" value="ZINC FINGER BED DOMAIN-CONTAINING PROTEIN 4"/>
    <property type="match status" value="1"/>
</dbReference>
<evidence type="ECO:0000256" key="1">
    <source>
        <dbReference type="ARBA" id="ARBA00004123"/>
    </source>
</evidence>
<evidence type="ECO:0000256" key="3">
    <source>
        <dbReference type="ARBA" id="ARBA00022771"/>
    </source>
</evidence>
<accession>A0A9J6BKY8</accession>
<reference evidence="8" key="1">
    <citation type="submission" date="2021-03" db="EMBL/GenBank/DDBJ databases">
        <title>Chromosome level genome of the anhydrobiotic midge Polypedilum vanderplanki.</title>
        <authorList>
            <person name="Yoshida Y."/>
            <person name="Kikawada T."/>
            <person name="Gusev O."/>
        </authorList>
    </citation>
    <scope>NUCLEOTIDE SEQUENCE</scope>
    <source>
        <strain evidence="8">NIAS01</strain>
        <tissue evidence="8">Whole body or cell culture</tissue>
    </source>
</reference>
<comment type="subcellular location">
    <subcellularLocation>
        <location evidence="1">Nucleus</location>
    </subcellularLocation>
</comment>
<evidence type="ECO:0000256" key="4">
    <source>
        <dbReference type="ARBA" id="ARBA00022833"/>
    </source>
</evidence>
<protein>
    <recommendedName>
        <fullName evidence="10">DUF659 domain-containing protein</fullName>
    </recommendedName>
</protein>
<dbReference type="PANTHER" id="PTHR46481:SF10">
    <property type="entry name" value="ZINC FINGER BED DOMAIN-CONTAINING PROTEIN 39"/>
    <property type="match status" value="1"/>
</dbReference>
<dbReference type="InterPro" id="IPR007021">
    <property type="entry name" value="DUF659"/>
</dbReference>
<evidence type="ECO:0008006" key="10">
    <source>
        <dbReference type="Google" id="ProtNLM"/>
    </source>
</evidence>
<dbReference type="Pfam" id="PF05699">
    <property type="entry name" value="Dimer_Tnp_hAT"/>
    <property type="match status" value="1"/>
</dbReference>
<sequence length="586" mass="67080">MNNFEISSYLINYDKNKNTGTCKSCKKNVQWAKDRVAAHKRSSCSSATEEEKRFFSKRRSESSIQSNQQISNSVETSAITEEFQNKIDIKLANFFFRTGISLRIVESEVFKELVKELNPSYKLPCTKKLSGAFLDKQFSKCSTVLDEILEYSKNLTLVSDGWTNTRGDHIVNFCIKAPEQKPFFYTSINTSGIIQKAEAVADAIFEVIESLGSQKFCAFVSDNAPVMKAVWKLIETKYPNISAYGCAAHAVNLLIKDIANTTESSKTIKNAEKIIKFVKNHHIVKAKFDEKRLAASIPHTLSLPVPTRWYSLYNSMNELHTMKYVMIQLVDEEGDLMKEIQPKTTSAAVCTLIKTNSFWDCLLKLVKDIEHPSKIIGKLEADDAPLSSVYKYFGDLYNHYENEPIIQEKVKKRLEFLFSSCVGLSYILTPIYAAEGFFFDEDKTDFISTISEYAKKNHPLIADKVENELISFIAEMTSLPQKRKDVIFKMTAEKFWNIVGRDKYPVLFQVSYPIAQMISSSAIAERTWSTFKFIHSRLRNRLTNERVKKLVFLYTNSILTDTLDKNDYILEDGAVLNEIDYEELNE</sequence>
<proteinExistence type="predicted"/>
<evidence type="ECO:0000259" key="6">
    <source>
        <dbReference type="Pfam" id="PF04937"/>
    </source>
</evidence>
<dbReference type="Pfam" id="PF04937">
    <property type="entry name" value="DUF659"/>
    <property type="match status" value="1"/>
</dbReference>
<gene>
    <name evidence="8" type="ORF">PVAND_000564</name>
</gene>
<feature type="domain" description="DUF659" evidence="6">
    <location>
        <begin position="125"/>
        <end position="274"/>
    </location>
</feature>
<evidence type="ECO:0000313" key="9">
    <source>
        <dbReference type="Proteomes" id="UP001107558"/>
    </source>
</evidence>
<evidence type="ECO:0000259" key="7">
    <source>
        <dbReference type="Pfam" id="PF05699"/>
    </source>
</evidence>
<keyword evidence="2" id="KW-0479">Metal-binding</keyword>
<evidence type="ECO:0000313" key="8">
    <source>
        <dbReference type="EMBL" id="KAG5670287.1"/>
    </source>
</evidence>
<dbReference type="Proteomes" id="UP001107558">
    <property type="component" value="Chromosome 3"/>
</dbReference>
<evidence type="ECO:0000256" key="2">
    <source>
        <dbReference type="ARBA" id="ARBA00022723"/>
    </source>
</evidence>
<dbReference type="SUPFAM" id="SSF140996">
    <property type="entry name" value="Hermes dimerisation domain"/>
    <property type="match status" value="1"/>
</dbReference>
<dbReference type="OrthoDB" id="7764752at2759"/>
<dbReference type="InterPro" id="IPR052035">
    <property type="entry name" value="ZnF_BED_domain_contain"/>
</dbReference>
<dbReference type="SUPFAM" id="SSF53098">
    <property type="entry name" value="Ribonuclease H-like"/>
    <property type="match status" value="1"/>
</dbReference>
<organism evidence="8 9">
    <name type="scientific">Polypedilum vanderplanki</name>
    <name type="common">Sleeping chironomid midge</name>
    <dbReference type="NCBI Taxonomy" id="319348"/>
    <lineage>
        <taxon>Eukaryota</taxon>
        <taxon>Metazoa</taxon>
        <taxon>Ecdysozoa</taxon>
        <taxon>Arthropoda</taxon>
        <taxon>Hexapoda</taxon>
        <taxon>Insecta</taxon>
        <taxon>Pterygota</taxon>
        <taxon>Neoptera</taxon>
        <taxon>Endopterygota</taxon>
        <taxon>Diptera</taxon>
        <taxon>Nematocera</taxon>
        <taxon>Chironomoidea</taxon>
        <taxon>Chironomidae</taxon>
        <taxon>Chironominae</taxon>
        <taxon>Polypedilum</taxon>
        <taxon>Polypedilum</taxon>
    </lineage>
</organism>
<dbReference type="EMBL" id="JADBJN010000003">
    <property type="protein sequence ID" value="KAG5670287.1"/>
    <property type="molecule type" value="Genomic_DNA"/>
</dbReference>
<dbReference type="GO" id="GO:0005634">
    <property type="term" value="C:nucleus"/>
    <property type="evidence" value="ECO:0007669"/>
    <property type="project" value="UniProtKB-SubCell"/>
</dbReference>
<dbReference type="InterPro" id="IPR012337">
    <property type="entry name" value="RNaseH-like_sf"/>
</dbReference>
<name>A0A9J6BKY8_POLVA</name>
<dbReference type="InterPro" id="IPR008906">
    <property type="entry name" value="HATC_C_dom"/>
</dbReference>
<keyword evidence="4" id="KW-0862">Zinc</keyword>
<keyword evidence="5" id="KW-0539">Nucleus</keyword>
<dbReference type="GO" id="GO:0008270">
    <property type="term" value="F:zinc ion binding"/>
    <property type="evidence" value="ECO:0007669"/>
    <property type="project" value="UniProtKB-KW"/>
</dbReference>
<feature type="domain" description="HAT C-terminal dimerisation" evidence="7">
    <location>
        <begin position="473"/>
        <end position="556"/>
    </location>
</feature>
<keyword evidence="3" id="KW-0863">Zinc-finger</keyword>
<dbReference type="AlphaFoldDB" id="A0A9J6BKY8"/>